<comment type="function">
    <text evidence="9">Probable S-adenosyl-L-methionine-dependent methyltransferase that acts as a component of the wybutosine biosynthesis pathway. Wybutosine is a hyper modified guanosine with a tricyclic base found at the 3'-position adjacent to the anticodon of eukaryotic phenylalanine tRNA.</text>
</comment>
<dbReference type="Pfam" id="PF02676">
    <property type="entry name" value="TYW3"/>
    <property type="match status" value="1"/>
</dbReference>
<keyword evidence="7" id="KW-0949">S-adenosyl-L-methionine</keyword>
<evidence type="ECO:0000256" key="4">
    <source>
        <dbReference type="ARBA" id="ARBA00016536"/>
    </source>
</evidence>
<feature type="domain" description="tRNA wybutosine-synthesizing protein" evidence="12">
    <location>
        <begin position="15"/>
        <end position="139"/>
    </location>
</feature>
<organism evidence="13 14">
    <name type="scientific">Neogobius melanostomus</name>
    <name type="common">round goby</name>
    <dbReference type="NCBI Taxonomy" id="47308"/>
    <lineage>
        <taxon>Eukaryota</taxon>
        <taxon>Metazoa</taxon>
        <taxon>Chordata</taxon>
        <taxon>Craniata</taxon>
        <taxon>Vertebrata</taxon>
        <taxon>Euteleostomi</taxon>
        <taxon>Actinopterygii</taxon>
        <taxon>Neopterygii</taxon>
        <taxon>Teleostei</taxon>
        <taxon>Neoteleostei</taxon>
        <taxon>Acanthomorphata</taxon>
        <taxon>Gobiaria</taxon>
        <taxon>Gobiiformes</taxon>
        <taxon>Gobioidei</taxon>
        <taxon>Gobiidae</taxon>
        <taxon>Benthophilinae</taxon>
        <taxon>Neogobiini</taxon>
        <taxon>Neogobius</taxon>
    </lineage>
</organism>
<protein>
    <recommendedName>
        <fullName evidence="4">tRNA wybutosine-synthesizing protein 3 homolog</fullName>
        <ecNumber evidence="3">2.1.1.282</ecNumber>
    </recommendedName>
    <alternativeName>
        <fullName evidence="10">tRNA(Phe) 7-((3-amino-3-carboxypropyl)-4-demethylwyosine(37)-N(4))-methyltransferase</fullName>
    </alternativeName>
</protein>
<evidence type="ECO:0000256" key="8">
    <source>
        <dbReference type="ARBA" id="ARBA00022694"/>
    </source>
</evidence>
<evidence type="ECO:0000256" key="11">
    <source>
        <dbReference type="ARBA" id="ARBA00049202"/>
    </source>
</evidence>
<evidence type="ECO:0000256" key="7">
    <source>
        <dbReference type="ARBA" id="ARBA00022691"/>
    </source>
</evidence>
<proteinExistence type="inferred from homology"/>
<keyword evidence="6" id="KW-0808">Transferase</keyword>
<comment type="catalytic activity">
    <reaction evidence="11">
        <text>4-demethyl-7-[(3S)-3-amino-3-carboxypropyl]wyosine(37) in tRNA(Phe) + S-adenosyl-L-methionine = 7-[(3S)-3-amino-3-carboxypropyl]wyosine(37) in tRNA(Phe) + S-adenosyl-L-homocysteine + H(+)</text>
        <dbReference type="Rhea" id="RHEA:36635"/>
        <dbReference type="Rhea" id="RHEA-COMP:10378"/>
        <dbReference type="Rhea" id="RHEA-COMP:10379"/>
        <dbReference type="ChEBI" id="CHEBI:15378"/>
        <dbReference type="ChEBI" id="CHEBI:57856"/>
        <dbReference type="ChEBI" id="CHEBI:59789"/>
        <dbReference type="ChEBI" id="CHEBI:73543"/>
        <dbReference type="ChEBI" id="CHEBI:73550"/>
        <dbReference type="EC" id="2.1.1.282"/>
    </reaction>
</comment>
<sequence length="167" mass="18380">MSCTDREFARWKSQSAQKCDQSRKGGVDADIAPLVCLLNGLQQYFTTSSCSGRTILIDGNSDSSEVHKQNCQWLFVSHQKCTAEEVTSAVGGSSGDAVLKFEPFVLHVQCRRLEDAQLMHSVAVNSGFRNSGLTVGENGQNHLGTFEIQYSWVVGNRDVVKSNPRHL</sequence>
<accession>A0A8C6SRM6</accession>
<keyword evidence="14" id="KW-1185">Reference proteome</keyword>
<reference evidence="13" key="2">
    <citation type="submission" date="2025-09" db="UniProtKB">
        <authorList>
            <consortium name="Ensembl"/>
        </authorList>
    </citation>
    <scope>IDENTIFICATION</scope>
</reference>
<dbReference type="PANTHER" id="PTHR48418:SF1">
    <property type="entry name" value="TRNA WYBUTOSINE-SYNTHESIZING PROTEIN 3"/>
    <property type="match status" value="1"/>
</dbReference>
<name>A0A8C6SRM6_9GOBI</name>
<dbReference type="InterPro" id="IPR036602">
    <property type="entry name" value="tRNA_yW-synthesising-like_sf"/>
</dbReference>
<dbReference type="GO" id="GO:0008033">
    <property type="term" value="P:tRNA processing"/>
    <property type="evidence" value="ECO:0007669"/>
    <property type="project" value="UniProtKB-KW"/>
</dbReference>
<evidence type="ECO:0000256" key="9">
    <source>
        <dbReference type="ARBA" id="ARBA00025378"/>
    </source>
</evidence>
<evidence type="ECO:0000313" key="14">
    <source>
        <dbReference type="Proteomes" id="UP000694523"/>
    </source>
</evidence>
<comment type="similarity">
    <text evidence="2">Belongs to the TYW3 family.</text>
</comment>
<dbReference type="EC" id="2.1.1.282" evidence="3"/>
<dbReference type="InterPro" id="IPR003827">
    <property type="entry name" value="tRNA_yW-synthesising"/>
</dbReference>
<dbReference type="PANTHER" id="PTHR48418">
    <property type="entry name" value="TRNA WYBUTOSINE-SYNTHESIZING PROTEIN 3"/>
    <property type="match status" value="1"/>
</dbReference>
<comment type="pathway">
    <text evidence="1">tRNA modification; wybutosine-tRNA(Phe) biosynthesis.</text>
</comment>
<dbReference type="GO" id="GO:0008168">
    <property type="term" value="F:methyltransferase activity"/>
    <property type="evidence" value="ECO:0007669"/>
    <property type="project" value="UniProtKB-KW"/>
</dbReference>
<dbReference type="Gene3D" id="3.30.1960.10">
    <property type="entry name" value="tRNA wybutosine-synthesizing-like"/>
    <property type="match status" value="1"/>
</dbReference>
<dbReference type="Ensembl" id="ENSNMLT00000012040.1">
    <property type="protein sequence ID" value="ENSNMLP00000010643.1"/>
    <property type="gene ID" value="ENSNMLG00000007326.1"/>
</dbReference>
<dbReference type="AlphaFoldDB" id="A0A8C6SRM6"/>
<dbReference type="UniPathway" id="UPA00375"/>
<evidence type="ECO:0000256" key="5">
    <source>
        <dbReference type="ARBA" id="ARBA00022603"/>
    </source>
</evidence>
<reference evidence="13" key="1">
    <citation type="submission" date="2025-08" db="UniProtKB">
        <authorList>
            <consortium name="Ensembl"/>
        </authorList>
    </citation>
    <scope>IDENTIFICATION</scope>
</reference>
<dbReference type="SUPFAM" id="SSF111278">
    <property type="entry name" value="SSo0622-like"/>
    <property type="match status" value="1"/>
</dbReference>
<keyword evidence="8" id="KW-0819">tRNA processing</keyword>
<keyword evidence="5" id="KW-0489">Methyltransferase</keyword>
<evidence type="ECO:0000256" key="3">
    <source>
        <dbReference type="ARBA" id="ARBA00012750"/>
    </source>
</evidence>
<evidence type="ECO:0000259" key="12">
    <source>
        <dbReference type="Pfam" id="PF02676"/>
    </source>
</evidence>
<evidence type="ECO:0000256" key="1">
    <source>
        <dbReference type="ARBA" id="ARBA00004797"/>
    </source>
</evidence>
<evidence type="ECO:0000313" key="13">
    <source>
        <dbReference type="Ensembl" id="ENSNMLP00000010643.1"/>
    </source>
</evidence>
<evidence type="ECO:0000256" key="6">
    <source>
        <dbReference type="ARBA" id="ARBA00022679"/>
    </source>
</evidence>
<dbReference type="GO" id="GO:0032259">
    <property type="term" value="P:methylation"/>
    <property type="evidence" value="ECO:0007669"/>
    <property type="project" value="UniProtKB-KW"/>
</dbReference>
<evidence type="ECO:0000256" key="2">
    <source>
        <dbReference type="ARBA" id="ARBA00008569"/>
    </source>
</evidence>
<evidence type="ECO:0000256" key="10">
    <source>
        <dbReference type="ARBA" id="ARBA00030554"/>
    </source>
</evidence>
<dbReference type="Proteomes" id="UP000694523">
    <property type="component" value="Unplaced"/>
</dbReference>